<evidence type="ECO:0000313" key="2">
    <source>
        <dbReference type="EMBL" id="KAK8499040.1"/>
    </source>
</evidence>
<dbReference type="Proteomes" id="UP001472677">
    <property type="component" value="Unassembled WGS sequence"/>
</dbReference>
<dbReference type="EMBL" id="JBBPBM010000239">
    <property type="protein sequence ID" value="KAK8499040.1"/>
    <property type="molecule type" value="Genomic_DNA"/>
</dbReference>
<evidence type="ECO:0000313" key="1">
    <source>
        <dbReference type="EMBL" id="KAK8474300.1"/>
    </source>
</evidence>
<protein>
    <submittedName>
        <fullName evidence="1">Uncharacterized protein</fullName>
    </submittedName>
</protein>
<dbReference type="EMBL" id="JBBPBM010002856">
    <property type="protein sequence ID" value="KAK8474300.1"/>
    <property type="molecule type" value="Genomic_DNA"/>
</dbReference>
<organism evidence="1 3">
    <name type="scientific">Hibiscus sabdariffa</name>
    <name type="common">roselle</name>
    <dbReference type="NCBI Taxonomy" id="183260"/>
    <lineage>
        <taxon>Eukaryota</taxon>
        <taxon>Viridiplantae</taxon>
        <taxon>Streptophyta</taxon>
        <taxon>Embryophyta</taxon>
        <taxon>Tracheophyta</taxon>
        <taxon>Spermatophyta</taxon>
        <taxon>Magnoliopsida</taxon>
        <taxon>eudicotyledons</taxon>
        <taxon>Gunneridae</taxon>
        <taxon>Pentapetalae</taxon>
        <taxon>rosids</taxon>
        <taxon>malvids</taxon>
        <taxon>Malvales</taxon>
        <taxon>Malvaceae</taxon>
        <taxon>Malvoideae</taxon>
        <taxon>Hibiscus</taxon>
    </lineage>
</organism>
<evidence type="ECO:0000313" key="3">
    <source>
        <dbReference type="Proteomes" id="UP001472677"/>
    </source>
</evidence>
<keyword evidence="3" id="KW-1185">Reference proteome</keyword>
<gene>
    <name evidence="1" type="ORF">V6N12_067186</name>
    <name evidence="2" type="ORF">V6N12_075893</name>
</gene>
<proteinExistence type="predicted"/>
<comment type="caution">
    <text evidence="1">The sequence shown here is derived from an EMBL/GenBank/DDBJ whole genome shotgun (WGS) entry which is preliminary data.</text>
</comment>
<sequence>MEVFPCPSEIGVESFRQHHSPRRTRIDQIKAQGSLNEKGILPREGKRSITPILARDAWSFVAASKGVLAVVGSIPFSQLSPQCLLSLLVDGGLRRQAASLRDERKIECH</sequence>
<accession>A0ABR1Z621</accession>
<name>A0ABR1Z621_9ROSI</name>
<reference evidence="1 3" key="1">
    <citation type="journal article" date="2024" name="G3 (Bethesda)">
        <title>Genome assembly of Hibiscus sabdariffa L. provides insights into metabolisms of medicinal natural products.</title>
        <authorList>
            <person name="Kim T."/>
        </authorList>
    </citation>
    <scope>NUCLEOTIDE SEQUENCE [LARGE SCALE GENOMIC DNA]</scope>
    <source>
        <strain evidence="1">TK-2024</strain>
        <tissue evidence="1">Old leaves</tissue>
    </source>
</reference>